<dbReference type="GO" id="GO:0016618">
    <property type="term" value="F:hydroxypyruvate reductase [NAD(P)H] activity"/>
    <property type="evidence" value="ECO:0007669"/>
    <property type="project" value="TreeGrafter"/>
</dbReference>
<dbReference type="Pfam" id="PF00389">
    <property type="entry name" value="2-Hacid_dh"/>
    <property type="match status" value="1"/>
</dbReference>
<dbReference type="InterPro" id="IPR006139">
    <property type="entry name" value="D-isomer_2_OHA_DH_cat_dom"/>
</dbReference>
<protein>
    <submittedName>
        <fullName evidence="6">D-isomer specific 2-hydroxyacid dehydrogenase NAD-binding</fullName>
    </submittedName>
</protein>
<evidence type="ECO:0000256" key="3">
    <source>
        <dbReference type="RuleBase" id="RU003719"/>
    </source>
</evidence>
<dbReference type="GO" id="GO:0051287">
    <property type="term" value="F:NAD binding"/>
    <property type="evidence" value="ECO:0007669"/>
    <property type="project" value="InterPro"/>
</dbReference>
<organism evidence="6 7">
    <name type="scientific">Pseudothermotoga lettingae (strain ATCC BAA-301 / DSM 14385 / NBRC 107922 / TMO)</name>
    <name type="common">Thermotoga lettingae</name>
    <dbReference type="NCBI Taxonomy" id="416591"/>
    <lineage>
        <taxon>Bacteria</taxon>
        <taxon>Thermotogati</taxon>
        <taxon>Thermotogota</taxon>
        <taxon>Thermotogae</taxon>
        <taxon>Thermotogales</taxon>
        <taxon>Thermotogaceae</taxon>
        <taxon>Pseudothermotoga</taxon>
    </lineage>
</organism>
<sequence length="324" mass="36843">MLVLFLNKTNKHWVERIEEFRLKFPEIAFEGYFSSPDARSLIKEANIVIAARLTEEEILSAKNLQVIIVPMAGVNALNWEAINKRGIMVSNCHENAPAVAERAMALALSLLGRIVEFDQDLRYGVWHGYSVGSPEQDYWTSLRNKTVCIVGMGHIGKEISKLLHPFNCKIISVRKSAPFEHSCVTSNIDWAIEQSDLIFITVPLTRETRNLLNRERLYKMKGKYLVNISRGEVIDEKALFEVLKENILAGAAIDTWYQYPKSPDEIVLPSRYPLNTLKNVIFSPHVGGYTIDGVTGLMNETLFILEEYLKRGKLINQVDPGKEY</sequence>
<evidence type="ECO:0000256" key="2">
    <source>
        <dbReference type="ARBA" id="ARBA00023027"/>
    </source>
</evidence>
<dbReference type="PANTHER" id="PTHR10996">
    <property type="entry name" value="2-HYDROXYACID DEHYDROGENASE-RELATED"/>
    <property type="match status" value="1"/>
</dbReference>
<dbReference type="GO" id="GO:0005829">
    <property type="term" value="C:cytosol"/>
    <property type="evidence" value="ECO:0007669"/>
    <property type="project" value="TreeGrafter"/>
</dbReference>
<dbReference type="EMBL" id="CP000812">
    <property type="protein sequence ID" value="ABV34550.1"/>
    <property type="molecule type" value="Genomic_DNA"/>
</dbReference>
<dbReference type="RefSeq" id="WP_012004026.1">
    <property type="nucleotide sequence ID" value="NC_009828.1"/>
</dbReference>
<dbReference type="eggNOG" id="COG0111">
    <property type="taxonomic scope" value="Bacteria"/>
</dbReference>
<dbReference type="PANTHER" id="PTHR10996:SF178">
    <property type="entry name" value="2-HYDROXYACID DEHYDROGENASE YGL185C-RELATED"/>
    <property type="match status" value="1"/>
</dbReference>
<name>A8F8R6_PSELT</name>
<dbReference type="Proteomes" id="UP000002016">
    <property type="component" value="Chromosome"/>
</dbReference>
<dbReference type="InterPro" id="IPR036291">
    <property type="entry name" value="NAD(P)-bd_dom_sf"/>
</dbReference>
<accession>A8F8R6</accession>
<dbReference type="InterPro" id="IPR006140">
    <property type="entry name" value="D-isomer_DH_NAD-bd"/>
</dbReference>
<reference evidence="6 7" key="2">
    <citation type="journal article" date="2009" name="Proc. Natl. Acad. Sci. U.S.A.">
        <title>On the chimeric nature, thermophilic origin, and phylogenetic placement of the Thermotogales.</title>
        <authorList>
            <person name="Zhaxybayeva O."/>
            <person name="Swithers K.S."/>
            <person name="Lapierre P."/>
            <person name="Fournier G.P."/>
            <person name="Bickhart D.M."/>
            <person name="DeBoy R.T."/>
            <person name="Nelson K.E."/>
            <person name="Nesbo C.L."/>
            <person name="Doolittle W.F."/>
            <person name="Gogarten J.P."/>
            <person name="Noll K.M."/>
        </authorList>
    </citation>
    <scope>NUCLEOTIDE SEQUENCE [LARGE SCALE GENOMIC DNA]</scope>
    <source>
        <strain evidence="7">ATCC BAA-301 / DSM 14385 / NBRC 107922 / TMO</strain>
    </source>
</reference>
<dbReference type="Pfam" id="PF02826">
    <property type="entry name" value="2-Hacid_dh_C"/>
    <property type="match status" value="1"/>
</dbReference>
<evidence type="ECO:0000259" key="5">
    <source>
        <dbReference type="Pfam" id="PF02826"/>
    </source>
</evidence>
<dbReference type="SUPFAM" id="SSF52283">
    <property type="entry name" value="Formate/glycerate dehydrogenase catalytic domain-like"/>
    <property type="match status" value="1"/>
</dbReference>
<proteinExistence type="inferred from homology"/>
<dbReference type="AlphaFoldDB" id="A8F8R6"/>
<dbReference type="OrthoDB" id="9786364at2"/>
<feature type="domain" description="D-isomer specific 2-hydroxyacid dehydrogenase NAD-binding" evidence="5">
    <location>
        <begin position="104"/>
        <end position="287"/>
    </location>
</feature>
<feature type="domain" description="D-isomer specific 2-hydroxyacid dehydrogenase catalytic" evidence="4">
    <location>
        <begin position="5"/>
        <end position="318"/>
    </location>
</feature>
<dbReference type="InterPro" id="IPR050223">
    <property type="entry name" value="D-isomer_2-hydroxyacid_DH"/>
</dbReference>
<gene>
    <name evidence="6" type="ordered locus">Tlet_1996</name>
</gene>
<dbReference type="STRING" id="416591.Tlet_1996"/>
<dbReference type="SUPFAM" id="SSF51735">
    <property type="entry name" value="NAD(P)-binding Rossmann-fold domains"/>
    <property type="match status" value="1"/>
</dbReference>
<evidence type="ECO:0000259" key="4">
    <source>
        <dbReference type="Pfam" id="PF00389"/>
    </source>
</evidence>
<keyword evidence="7" id="KW-1185">Reference proteome</keyword>
<dbReference type="Gene3D" id="3.40.50.720">
    <property type="entry name" value="NAD(P)-binding Rossmann-like Domain"/>
    <property type="match status" value="2"/>
</dbReference>
<evidence type="ECO:0000256" key="1">
    <source>
        <dbReference type="ARBA" id="ARBA00023002"/>
    </source>
</evidence>
<keyword evidence="1 3" id="KW-0560">Oxidoreductase</keyword>
<reference evidence="6 7" key="1">
    <citation type="submission" date="2007-08" db="EMBL/GenBank/DDBJ databases">
        <title>Complete sequence of Thermotoga lettingae TMO.</title>
        <authorList>
            <consortium name="US DOE Joint Genome Institute"/>
            <person name="Copeland A."/>
            <person name="Lucas S."/>
            <person name="Lapidus A."/>
            <person name="Barry K."/>
            <person name="Glavina del Rio T."/>
            <person name="Dalin E."/>
            <person name="Tice H."/>
            <person name="Pitluck S."/>
            <person name="Foster B."/>
            <person name="Bruce D."/>
            <person name="Schmutz J."/>
            <person name="Larimer F."/>
            <person name="Land M."/>
            <person name="Hauser L."/>
            <person name="Kyrpides N."/>
            <person name="Mikhailova N."/>
            <person name="Nelson K."/>
            <person name="Gogarten J.P."/>
            <person name="Noll K."/>
            <person name="Richardson P."/>
        </authorList>
    </citation>
    <scope>NUCLEOTIDE SEQUENCE [LARGE SCALE GENOMIC DNA]</scope>
    <source>
        <strain evidence="7">ATCC BAA-301 / DSM 14385 / NBRC 107922 / TMO</strain>
    </source>
</reference>
<dbReference type="GO" id="GO:0030267">
    <property type="term" value="F:glyoxylate reductase (NADPH) activity"/>
    <property type="evidence" value="ECO:0007669"/>
    <property type="project" value="TreeGrafter"/>
</dbReference>
<dbReference type="HOGENOM" id="CLU_019796_1_0_0"/>
<dbReference type="CDD" id="cd12165">
    <property type="entry name" value="2-Hacid_dh_6"/>
    <property type="match status" value="1"/>
</dbReference>
<dbReference type="KEGG" id="tle:Tlet_1996"/>
<comment type="similarity">
    <text evidence="3">Belongs to the D-isomer specific 2-hydroxyacid dehydrogenase family.</text>
</comment>
<evidence type="ECO:0000313" key="6">
    <source>
        <dbReference type="EMBL" id="ABV34550.1"/>
    </source>
</evidence>
<keyword evidence="2" id="KW-0520">NAD</keyword>
<evidence type="ECO:0000313" key="7">
    <source>
        <dbReference type="Proteomes" id="UP000002016"/>
    </source>
</evidence>